<evidence type="ECO:0000256" key="5">
    <source>
        <dbReference type="ARBA" id="ARBA00022614"/>
    </source>
</evidence>
<dbReference type="SUPFAM" id="SSF52058">
    <property type="entry name" value="L domain-like"/>
    <property type="match status" value="2"/>
</dbReference>
<evidence type="ECO:0000256" key="13">
    <source>
        <dbReference type="SAM" id="SignalP"/>
    </source>
</evidence>
<protein>
    <recommendedName>
        <fullName evidence="18">Leucine-rich repeat-containing N-terminal plant-type domain-containing protein</fullName>
    </recommendedName>
</protein>
<evidence type="ECO:0000256" key="4">
    <source>
        <dbReference type="ARBA" id="ARBA00022475"/>
    </source>
</evidence>
<dbReference type="Proteomes" id="UP001157418">
    <property type="component" value="Unassembled WGS sequence"/>
</dbReference>
<feature type="domain" description="Leucine-rich repeat-containing N-terminal plant-type" evidence="14">
    <location>
        <begin position="29"/>
        <end position="66"/>
    </location>
</feature>
<feature type="transmembrane region" description="Helical" evidence="12">
    <location>
        <begin position="827"/>
        <end position="849"/>
    </location>
</feature>
<sequence>MTSHTFRFSYLYVLTIFTFFHYSLCIEYEETALLEFKKDLIDDAYLLSSWNNSNGDCCKWYGITCDNQTGRVTEIRLRGSDDMADFDNQEASVQKLGGKLNPSLGNLTSLEYLDLSSNDFGGNPIPTYIGSLRNLTYLNLSDSSFSGEIPTQLGSLSALRVLSVRRNLYSDDQYELRVESLRWLSGVSRLRHLDLSGVQVGQVFDWSQVTRTLLPSSLEQLHLSNCGLPPITPNLTINLSSLSVLDLSFNNFSTNSIPSWISSFRSLVSLNLANCEFKGSVPPGLMNINSLTTLDLSNNQLTSIQTTPETICNLREINLSWNKFDGKNLSEVLSSWFQCESSKLESLRFVGSGLSGNLPPQLGNLKNLVHIDLNKNSISGSIPDSLGNLSSLQTLQLGFNSISGTLPDSIGRLSTLVTMYLSSNWISGPLPDSLGRLSSLVDLDLSYNEINGTLPQSIGQLTNLISLNIERNFLRGVVTEDHFANLTSLITLRASANTLRFELSDNNWEPPFQLQILNLNSWSLGPNFPHWLQNQTDLSILYLASTGISDDIPSWFWNSFSGLKYLNISDNNLSSMSVDDFFCSNEEQNQVIYLNMGNANISGVLPDCFSTWEFLNIFSIQNNNLSGKLPISLANLSSLESLNMRNNKLSGELPVNLMNSKSLLIIDLTENEFTGSIPIPIGDEATTLRLLNLRSNRFNGEIPDEICRLDSLQILDLADNNLSGRIPNCFNNFSVMAGKVDPSQVVGLAGDEFRGNAWLMMKGRVNGYGSILGLVTILDLSGNDLSGDIPIEITQLVELRSLNLSGEGDAGEEEEEEGEGGSDGPEWGLITSIVVGFVVGFWVVVGPLIGSYSWRTKYFEFLYDIWCVVWHFPYLMGATSTNSLMIKLQPKIYDHIMLTVRISFIPSVCSQVPVIVIRLPEPRGLSVETSTNNRRFLMVFPLLTAALSTPPDIWCQIVAPFLIFSIIELAISVASIVQVREEGWTSGMRESGSIDKKE</sequence>
<dbReference type="InterPro" id="IPR002033">
    <property type="entry name" value="TatC"/>
</dbReference>
<evidence type="ECO:0000259" key="14">
    <source>
        <dbReference type="Pfam" id="PF08263"/>
    </source>
</evidence>
<keyword evidence="8" id="KW-0677">Repeat</keyword>
<keyword evidence="7 13" id="KW-0732">Signal</keyword>
<dbReference type="Gene3D" id="3.80.10.10">
    <property type="entry name" value="Ribonuclease Inhibitor"/>
    <property type="match status" value="5"/>
</dbReference>
<evidence type="ECO:0000256" key="11">
    <source>
        <dbReference type="ARBA" id="ARBA00023180"/>
    </source>
</evidence>
<name>A0AAU9NLZ9_9ASTR</name>
<dbReference type="EMBL" id="CAKMRJ010004445">
    <property type="protein sequence ID" value="CAH1438867.1"/>
    <property type="molecule type" value="Genomic_DNA"/>
</dbReference>
<gene>
    <name evidence="16" type="ORF">LVIROSA_LOCUS25099</name>
</gene>
<dbReference type="InterPro" id="IPR032675">
    <property type="entry name" value="LRR_dom_sf"/>
</dbReference>
<dbReference type="Pfam" id="PF08263">
    <property type="entry name" value="LRRNT_2"/>
    <property type="match status" value="1"/>
</dbReference>
<evidence type="ECO:0000256" key="12">
    <source>
        <dbReference type="SAM" id="Phobius"/>
    </source>
</evidence>
<evidence type="ECO:0000256" key="10">
    <source>
        <dbReference type="ARBA" id="ARBA00023136"/>
    </source>
</evidence>
<keyword evidence="4" id="KW-1003">Cell membrane</keyword>
<dbReference type="Pfam" id="PF23598">
    <property type="entry name" value="LRR_14"/>
    <property type="match status" value="1"/>
</dbReference>
<evidence type="ECO:0000256" key="7">
    <source>
        <dbReference type="ARBA" id="ARBA00022729"/>
    </source>
</evidence>
<feature type="domain" description="Disease resistance R13L4/SHOC-2-like LRR" evidence="15">
    <location>
        <begin position="361"/>
        <end position="542"/>
    </location>
</feature>
<dbReference type="InterPro" id="IPR046956">
    <property type="entry name" value="RLP23-like"/>
</dbReference>
<comment type="similarity">
    <text evidence="3">Belongs to the RLP family.</text>
</comment>
<accession>A0AAU9NLZ9</accession>
<keyword evidence="10 12" id="KW-0472">Membrane</keyword>
<keyword evidence="9 12" id="KW-1133">Transmembrane helix</keyword>
<evidence type="ECO:0000256" key="8">
    <source>
        <dbReference type="ARBA" id="ARBA00022737"/>
    </source>
</evidence>
<feature type="transmembrane region" description="Helical" evidence="12">
    <location>
        <begin position="957"/>
        <end position="979"/>
    </location>
</feature>
<dbReference type="PROSITE" id="PS51450">
    <property type="entry name" value="LRR"/>
    <property type="match status" value="2"/>
</dbReference>
<evidence type="ECO:0000313" key="16">
    <source>
        <dbReference type="EMBL" id="CAH1438867.1"/>
    </source>
</evidence>
<reference evidence="16 17" key="1">
    <citation type="submission" date="2022-01" db="EMBL/GenBank/DDBJ databases">
        <authorList>
            <person name="Xiong W."/>
            <person name="Schranz E."/>
        </authorList>
    </citation>
    <scope>NUCLEOTIDE SEQUENCE [LARGE SCALE GENOMIC DNA]</scope>
</reference>
<proteinExistence type="inferred from homology"/>
<comment type="subcellular location">
    <subcellularLocation>
        <location evidence="2">Cell membrane</location>
        <topology evidence="2">Single-pass type I membrane protein</topology>
    </subcellularLocation>
    <subcellularLocation>
        <location evidence="1">Membrane</location>
        <topology evidence="1">Multi-pass membrane protein</topology>
    </subcellularLocation>
</comment>
<dbReference type="FunFam" id="3.80.10.10:FF:000095">
    <property type="entry name" value="LRR receptor-like serine/threonine-protein kinase GSO1"/>
    <property type="match status" value="1"/>
</dbReference>
<dbReference type="Pfam" id="PF00902">
    <property type="entry name" value="TatC"/>
    <property type="match status" value="1"/>
</dbReference>
<dbReference type="InterPro" id="IPR001611">
    <property type="entry name" value="Leu-rich_rpt"/>
</dbReference>
<feature type="signal peptide" evidence="13">
    <location>
        <begin position="1"/>
        <end position="25"/>
    </location>
</feature>
<organism evidence="16 17">
    <name type="scientific">Lactuca virosa</name>
    <dbReference type="NCBI Taxonomy" id="75947"/>
    <lineage>
        <taxon>Eukaryota</taxon>
        <taxon>Viridiplantae</taxon>
        <taxon>Streptophyta</taxon>
        <taxon>Embryophyta</taxon>
        <taxon>Tracheophyta</taxon>
        <taxon>Spermatophyta</taxon>
        <taxon>Magnoliopsida</taxon>
        <taxon>eudicotyledons</taxon>
        <taxon>Gunneridae</taxon>
        <taxon>Pentapetalae</taxon>
        <taxon>asterids</taxon>
        <taxon>campanulids</taxon>
        <taxon>Asterales</taxon>
        <taxon>Asteraceae</taxon>
        <taxon>Cichorioideae</taxon>
        <taxon>Cichorieae</taxon>
        <taxon>Lactucinae</taxon>
        <taxon>Lactuca</taxon>
    </lineage>
</organism>
<dbReference type="GO" id="GO:0051707">
    <property type="term" value="P:response to other organism"/>
    <property type="evidence" value="ECO:0007669"/>
    <property type="project" value="UniProtKB-ARBA"/>
</dbReference>
<evidence type="ECO:0000313" key="17">
    <source>
        <dbReference type="Proteomes" id="UP001157418"/>
    </source>
</evidence>
<evidence type="ECO:0000259" key="15">
    <source>
        <dbReference type="Pfam" id="PF23598"/>
    </source>
</evidence>
<evidence type="ECO:0000256" key="6">
    <source>
        <dbReference type="ARBA" id="ARBA00022692"/>
    </source>
</evidence>
<dbReference type="Pfam" id="PF13516">
    <property type="entry name" value="LRR_6"/>
    <property type="match status" value="1"/>
</dbReference>
<keyword evidence="17" id="KW-1185">Reference proteome</keyword>
<comment type="caution">
    <text evidence="16">The sequence shown here is derived from an EMBL/GenBank/DDBJ whole genome shotgun (WGS) entry which is preliminary data.</text>
</comment>
<dbReference type="PANTHER" id="PTHR48063:SF98">
    <property type="entry name" value="LRR RECEPTOR-LIKE SERINE_THREONINE-PROTEIN KINASE FLS2"/>
    <property type="match status" value="1"/>
</dbReference>
<keyword evidence="5" id="KW-0433">Leucine-rich repeat</keyword>
<evidence type="ECO:0000256" key="3">
    <source>
        <dbReference type="ARBA" id="ARBA00009592"/>
    </source>
</evidence>
<dbReference type="FunFam" id="3.80.10.10:FF:000041">
    <property type="entry name" value="LRR receptor-like serine/threonine-protein kinase ERECTA"/>
    <property type="match status" value="1"/>
</dbReference>
<dbReference type="Pfam" id="PF00560">
    <property type="entry name" value="LRR_1"/>
    <property type="match status" value="9"/>
</dbReference>
<dbReference type="GO" id="GO:0005886">
    <property type="term" value="C:plasma membrane"/>
    <property type="evidence" value="ECO:0007669"/>
    <property type="project" value="UniProtKB-SubCell"/>
</dbReference>
<dbReference type="InterPro" id="IPR055414">
    <property type="entry name" value="LRR_R13L4/SHOC2-like"/>
</dbReference>
<dbReference type="SMART" id="SM00365">
    <property type="entry name" value="LRR_SD22"/>
    <property type="match status" value="5"/>
</dbReference>
<evidence type="ECO:0000256" key="9">
    <source>
        <dbReference type="ARBA" id="ARBA00022989"/>
    </source>
</evidence>
<dbReference type="SMART" id="SM00369">
    <property type="entry name" value="LRR_TYP"/>
    <property type="match status" value="10"/>
</dbReference>
<evidence type="ECO:0000256" key="2">
    <source>
        <dbReference type="ARBA" id="ARBA00004251"/>
    </source>
</evidence>
<dbReference type="InterPro" id="IPR003591">
    <property type="entry name" value="Leu-rich_rpt_typical-subtyp"/>
</dbReference>
<keyword evidence="11" id="KW-0325">Glycoprotein</keyword>
<evidence type="ECO:0008006" key="18">
    <source>
        <dbReference type="Google" id="ProtNLM"/>
    </source>
</evidence>
<dbReference type="PRINTS" id="PR00019">
    <property type="entry name" value="LEURICHRPT"/>
</dbReference>
<evidence type="ECO:0000256" key="1">
    <source>
        <dbReference type="ARBA" id="ARBA00004141"/>
    </source>
</evidence>
<dbReference type="PANTHER" id="PTHR48063">
    <property type="entry name" value="LRR RECEPTOR-LIKE KINASE"/>
    <property type="match status" value="1"/>
</dbReference>
<feature type="chain" id="PRO_5043437551" description="Leucine-rich repeat-containing N-terminal plant-type domain-containing protein" evidence="13">
    <location>
        <begin position="26"/>
        <end position="998"/>
    </location>
</feature>
<dbReference type="GO" id="GO:0006952">
    <property type="term" value="P:defense response"/>
    <property type="evidence" value="ECO:0007669"/>
    <property type="project" value="UniProtKB-ARBA"/>
</dbReference>
<dbReference type="InterPro" id="IPR013210">
    <property type="entry name" value="LRR_N_plant-typ"/>
</dbReference>
<dbReference type="AlphaFoldDB" id="A0AAU9NLZ9"/>
<dbReference type="SUPFAM" id="SSF52047">
    <property type="entry name" value="RNI-like"/>
    <property type="match status" value="1"/>
</dbReference>
<feature type="transmembrane region" description="Helical" evidence="12">
    <location>
        <begin position="861"/>
        <end position="878"/>
    </location>
</feature>
<keyword evidence="6 12" id="KW-0812">Transmembrane</keyword>